<evidence type="ECO:0000313" key="2">
    <source>
        <dbReference type="EMBL" id="CAA9565701.1"/>
    </source>
</evidence>
<protein>
    <recommendedName>
        <fullName evidence="3">SnoaL-like domain-containing protein</fullName>
    </recommendedName>
</protein>
<reference evidence="2" key="1">
    <citation type="submission" date="2020-02" db="EMBL/GenBank/DDBJ databases">
        <authorList>
            <person name="Meier V. D."/>
        </authorList>
    </citation>
    <scope>NUCLEOTIDE SEQUENCE</scope>
    <source>
        <strain evidence="2">AVDCRST_MAG59</strain>
    </source>
</reference>
<sequence>MRHRFVMAVVPAAALLLSPGAMAQESTPDAEGSRAAAEACQGEARSVDELLAAVDLEESVDVGTPEAVARGILAPLGARAEVEAREGIAATVQELYACLNANDVPRAAALMTDAGLRRFLGEPPADEEAAAALRETYEAEPEARAEDQQARIVAITDESLLEDGRAVAFVVVNEPLLPPGGAETLVFYFVEEDGTWLLDDYIDFSLTPVEVVAGATPEAE</sequence>
<dbReference type="AlphaFoldDB" id="A0A6J4V579"/>
<organism evidence="2">
    <name type="scientific">uncultured Thermomicrobiales bacterium</name>
    <dbReference type="NCBI Taxonomy" id="1645740"/>
    <lineage>
        <taxon>Bacteria</taxon>
        <taxon>Pseudomonadati</taxon>
        <taxon>Thermomicrobiota</taxon>
        <taxon>Thermomicrobia</taxon>
        <taxon>Thermomicrobiales</taxon>
        <taxon>environmental samples</taxon>
    </lineage>
</organism>
<dbReference type="SUPFAM" id="SSF54427">
    <property type="entry name" value="NTF2-like"/>
    <property type="match status" value="1"/>
</dbReference>
<evidence type="ECO:0000256" key="1">
    <source>
        <dbReference type="SAM" id="SignalP"/>
    </source>
</evidence>
<feature type="chain" id="PRO_5026774943" description="SnoaL-like domain-containing protein" evidence="1">
    <location>
        <begin position="24"/>
        <end position="220"/>
    </location>
</feature>
<name>A0A6J4V579_9BACT</name>
<gene>
    <name evidence="2" type="ORF">AVDCRST_MAG59-3004</name>
</gene>
<dbReference type="EMBL" id="CADCWF010000204">
    <property type="protein sequence ID" value="CAA9565701.1"/>
    <property type="molecule type" value="Genomic_DNA"/>
</dbReference>
<proteinExistence type="predicted"/>
<dbReference type="InterPro" id="IPR032710">
    <property type="entry name" value="NTF2-like_dom_sf"/>
</dbReference>
<dbReference type="Gene3D" id="3.10.450.50">
    <property type="match status" value="1"/>
</dbReference>
<evidence type="ECO:0008006" key="3">
    <source>
        <dbReference type="Google" id="ProtNLM"/>
    </source>
</evidence>
<accession>A0A6J4V579</accession>
<feature type="signal peptide" evidence="1">
    <location>
        <begin position="1"/>
        <end position="23"/>
    </location>
</feature>
<keyword evidence="1" id="KW-0732">Signal</keyword>